<protein>
    <submittedName>
        <fullName evidence="1">Uncharacterized protein</fullName>
    </submittedName>
</protein>
<sequence length="259" mass="26689">MWIYEPDAPLANHTAPDAAERSLLPVPACDANTFENEAPQEAPGTVQPEVHATAPAAPVPARRGAAQAFPGSGMLAAAFLAGSAAAGVLYALCNAPQLEWLRAYLQSWLALFSASGTHAAAAIFTAEYITLLAAATCLFLLGFSAFGPVLIVLFMMLYGAGNGILTVQLFSGTSLGGKALLLLLTAVPASAAAACLCLLGAAALRVSGRIRAYSFRTVHPGAERPGAAVLFRQYLLTLVLFLPLCGAAAGLACLESRLF</sequence>
<evidence type="ECO:0000313" key="1">
    <source>
        <dbReference type="EMBL" id="PDX60721.1"/>
    </source>
</evidence>
<dbReference type="Proteomes" id="UP000220959">
    <property type="component" value="Unassembled WGS sequence"/>
</dbReference>
<evidence type="ECO:0000313" key="2">
    <source>
        <dbReference type="Proteomes" id="UP000220959"/>
    </source>
</evidence>
<organism evidence="1 2">
    <name type="scientific">Faecalibacterium langellae</name>
    <dbReference type="NCBI Taxonomy" id="3435293"/>
    <lineage>
        <taxon>Bacteria</taxon>
        <taxon>Bacillati</taxon>
        <taxon>Bacillota</taxon>
        <taxon>Clostridia</taxon>
        <taxon>Eubacteriales</taxon>
        <taxon>Oscillospiraceae</taxon>
        <taxon>Faecalibacterium</taxon>
    </lineage>
</organism>
<proteinExistence type="predicted"/>
<comment type="caution">
    <text evidence="1">The sequence shown here is derived from an EMBL/GenBank/DDBJ whole genome shotgun (WGS) entry which is preliminary data.</text>
</comment>
<accession>A0ACC9CXW9</accession>
<dbReference type="EMBL" id="NMTR01000021">
    <property type="protein sequence ID" value="PDX60721.1"/>
    <property type="molecule type" value="Genomic_DNA"/>
</dbReference>
<keyword evidence="2" id="KW-1185">Reference proteome</keyword>
<name>A0ACC9CXW9_9FIRM</name>
<reference evidence="1 2" key="1">
    <citation type="journal article" date="2017" name="Front. Microbiol.">
        <title>New Insights into the Diversity of the Genus Faecalibacterium.</title>
        <authorList>
            <person name="Benevides L."/>
            <person name="Burman S."/>
            <person name="Martin R."/>
            <person name="Robert V."/>
            <person name="Thomas M."/>
            <person name="Miquel S."/>
            <person name="Chain F."/>
            <person name="Sokol H."/>
            <person name="Bermudez-Humaran L.G."/>
            <person name="Morrison M."/>
            <person name="Langella P."/>
            <person name="Azevedo V.A."/>
            <person name="Chatel J.M."/>
            <person name="Soares S."/>
        </authorList>
    </citation>
    <scope>NUCLEOTIDE SEQUENCE [LARGE SCALE GENOMIC DNA]</scope>
    <source>
        <strain evidence="2">CNCM I-4541</strain>
    </source>
</reference>
<gene>
    <name evidence="1" type="ORF">CGS49_12165</name>
</gene>